<evidence type="ECO:0000313" key="2">
    <source>
        <dbReference type="EMBL" id="MBB5717507.1"/>
    </source>
</evidence>
<dbReference type="EMBL" id="JACIJI010000001">
    <property type="protein sequence ID" value="MBB5717507.1"/>
    <property type="molecule type" value="Genomic_DNA"/>
</dbReference>
<keyword evidence="1" id="KW-1133">Transmembrane helix</keyword>
<name>A0A840YVC0_9SPHN</name>
<organism evidence="2 3">
    <name type="scientific">Stakelama sediminis</name>
    <dbReference type="NCBI Taxonomy" id="463200"/>
    <lineage>
        <taxon>Bacteria</taxon>
        <taxon>Pseudomonadati</taxon>
        <taxon>Pseudomonadota</taxon>
        <taxon>Alphaproteobacteria</taxon>
        <taxon>Sphingomonadales</taxon>
        <taxon>Sphingomonadaceae</taxon>
        <taxon>Stakelama</taxon>
    </lineage>
</organism>
<keyword evidence="3" id="KW-1185">Reference proteome</keyword>
<evidence type="ECO:0008006" key="4">
    <source>
        <dbReference type="Google" id="ProtNLM"/>
    </source>
</evidence>
<feature type="transmembrane region" description="Helical" evidence="1">
    <location>
        <begin position="104"/>
        <end position="122"/>
    </location>
</feature>
<evidence type="ECO:0000313" key="3">
    <source>
        <dbReference type="Proteomes" id="UP000554342"/>
    </source>
</evidence>
<feature type="transmembrane region" description="Helical" evidence="1">
    <location>
        <begin position="66"/>
        <end position="83"/>
    </location>
</feature>
<feature type="transmembrane region" description="Helical" evidence="1">
    <location>
        <begin position="42"/>
        <end position="60"/>
    </location>
</feature>
<comment type="caution">
    <text evidence="2">The sequence shown here is derived from an EMBL/GenBank/DDBJ whole genome shotgun (WGS) entry which is preliminary data.</text>
</comment>
<proteinExistence type="predicted"/>
<reference evidence="2 3" key="1">
    <citation type="submission" date="2020-08" db="EMBL/GenBank/DDBJ databases">
        <title>Genomic Encyclopedia of Type Strains, Phase IV (KMG-IV): sequencing the most valuable type-strain genomes for metagenomic binning, comparative biology and taxonomic classification.</title>
        <authorList>
            <person name="Goeker M."/>
        </authorList>
    </citation>
    <scope>NUCLEOTIDE SEQUENCE [LARGE SCALE GENOMIC DNA]</scope>
    <source>
        <strain evidence="2 3">DSM 27203</strain>
    </source>
</reference>
<feature type="transmembrane region" description="Helical" evidence="1">
    <location>
        <begin position="134"/>
        <end position="155"/>
    </location>
</feature>
<dbReference type="Proteomes" id="UP000554342">
    <property type="component" value="Unassembled WGS sequence"/>
</dbReference>
<sequence length="175" mass="19280">MQVHTGHPTPWISYVIMFAVIGVVLAFRMRRMSRMRPLRLEYLWVVPALYGAIAVLAFASHLPSPLGWSLSLVGLAAGGAIGWQRGRMMHIHIDPETHALNQKASPAAILFIVALIVVREGARMLAESGSATSMHINALLVTDVLIAFALGMFALQRLEMFLRARRMLNAARARA</sequence>
<dbReference type="RefSeq" id="WP_184001263.1">
    <property type="nucleotide sequence ID" value="NZ_BAABIF010000004.1"/>
</dbReference>
<keyword evidence="1" id="KW-0472">Membrane</keyword>
<dbReference type="AlphaFoldDB" id="A0A840YVC0"/>
<dbReference type="Pfam" id="PF07301">
    <property type="entry name" value="DUF1453"/>
    <property type="match status" value="1"/>
</dbReference>
<accession>A0A840YVC0</accession>
<keyword evidence="1" id="KW-0812">Transmembrane</keyword>
<protein>
    <recommendedName>
        <fullName evidence="4">DUF1453 family protein</fullName>
    </recommendedName>
</protein>
<feature type="transmembrane region" description="Helical" evidence="1">
    <location>
        <begin position="12"/>
        <end position="30"/>
    </location>
</feature>
<evidence type="ECO:0000256" key="1">
    <source>
        <dbReference type="SAM" id="Phobius"/>
    </source>
</evidence>
<dbReference type="InterPro" id="IPR058247">
    <property type="entry name" value="DUF1453"/>
</dbReference>
<gene>
    <name evidence="2" type="ORF">FHR23_000414</name>
</gene>